<dbReference type="InterPro" id="IPR018076">
    <property type="entry name" value="T2SS_GspF_dom"/>
</dbReference>
<dbReference type="InterPro" id="IPR036465">
    <property type="entry name" value="vWFA_dom_sf"/>
</dbReference>
<feature type="transmembrane region" description="Helical" evidence="6">
    <location>
        <begin position="228"/>
        <end position="249"/>
    </location>
</feature>
<reference evidence="8" key="1">
    <citation type="submission" date="2020-05" db="EMBL/GenBank/DDBJ databases">
        <authorList>
            <person name="Chiriac C."/>
            <person name="Salcher M."/>
            <person name="Ghai R."/>
            <person name="Kavagutti S V."/>
        </authorList>
    </citation>
    <scope>NUCLEOTIDE SEQUENCE</scope>
</reference>
<organism evidence="8">
    <name type="scientific">freshwater metagenome</name>
    <dbReference type="NCBI Taxonomy" id="449393"/>
    <lineage>
        <taxon>unclassified sequences</taxon>
        <taxon>metagenomes</taxon>
        <taxon>ecological metagenomes</taxon>
    </lineage>
</organism>
<keyword evidence="5 6" id="KW-0472">Membrane</keyword>
<dbReference type="Pfam" id="PF00482">
    <property type="entry name" value="T2SSF"/>
    <property type="match status" value="1"/>
</dbReference>
<evidence type="ECO:0000259" key="7">
    <source>
        <dbReference type="PROSITE" id="PS50234"/>
    </source>
</evidence>
<evidence type="ECO:0000256" key="5">
    <source>
        <dbReference type="ARBA" id="ARBA00023136"/>
    </source>
</evidence>
<evidence type="ECO:0000256" key="4">
    <source>
        <dbReference type="ARBA" id="ARBA00022989"/>
    </source>
</evidence>
<dbReference type="Pfam" id="PF13519">
    <property type="entry name" value="VWA_2"/>
    <property type="match status" value="1"/>
</dbReference>
<gene>
    <name evidence="8" type="ORF">UFOPK3554_00210</name>
</gene>
<dbReference type="PROSITE" id="PS50234">
    <property type="entry name" value="VWFA"/>
    <property type="match status" value="1"/>
</dbReference>
<comment type="subcellular location">
    <subcellularLocation>
        <location evidence="1">Cell membrane</location>
        <topology evidence="1">Multi-pass membrane protein</topology>
    </subcellularLocation>
</comment>
<sequence length="539" mass="58754">MTKSKKGLVRLCSGLILAASALLVPTGAQAVDSNNVIIVLDVSGSMRGEKLTQTLQATQVFIEKVPLSLPIGLITFNNSVQVLSSPTLDRLKLSEAVARISAKGNSSLYDAIKVANTLATDSGHARIIVISDGADNFSRLSKAKLLKIVAGRKNPIDVLAIDSNQSQLNILDKIAKNSGGNLIAIGDVSRLASGFQEAQQTLVPKYYDENVTVIAASPAVKNSSSVKYSLTLLVLAIFLLGIGLVISRIRAREKFQHRKILREYSNLEGKDLMESKVTLFSVLERNILTRRYIASQRRIVDVAGIPISLQTWLGIQLGVFLLLLYFFNLVTKNIFAALFLATFFGYLIGAAYLSRKTTQRISDFERNLPDALSVIAGGLRSGLNFLQAFESIAQDDPTEVGRQFRRAMGEIQIGADFESALTNVATRMNSEDLRWAVTAVAIQRDVGGNLSEILSATSETIRGRAEIRREVVTLSAEGRTSAYVLVGLPIGIFFFMLATRPDYVALFWTDPVGVVLAISIGVLMLGGWFWVQKVVKIKI</sequence>
<evidence type="ECO:0000313" key="8">
    <source>
        <dbReference type="EMBL" id="CAB5239311.1"/>
    </source>
</evidence>
<dbReference type="Gene3D" id="1.20.81.30">
    <property type="entry name" value="Type II secretion system (T2SS), domain F"/>
    <property type="match status" value="1"/>
</dbReference>
<feature type="domain" description="VWFA" evidence="7">
    <location>
        <begin position="35"/>
        <end position="202"/>
    </location>
</feature>
<evidence type="ECO:0000256" key="3">
    <source>
        <dbReference type="ARBA" id="ARBA00022692"/>
    </source>
</evidence>
<name>A0A6J7XRF3_9ZZZZ</name>
<evidence type="ECO:0000256" key="1">
    <source>
        <dbReference type="ARBA" id="ARBA00004651"/>
    </source>
</evidence>
<dbReference type="CDD" id="cd00198">
    <property type="entry name" value="vWFA"/>
    <property type="match status" value="1"/>
</dbReference>
<dbReference type="AlphaFoldDB" id="A0A6J7XRF3"/>
<keyword evidence="3 6" id="KW-0812">Transmembrane</keyword>
<dbReference type="SMART" id="SM00327">
    <property type="entry name" value="VWA"/>
    <property type="match status" value="1"/>
</dbReference>
<feature type="transmembrane region" description="Helical" evidence="6">
    <location>
        <begin position="482"/>
        <end position="499"/>
    </location>
</feature>
<keyword evidence="2" id="KW-1003">Cell membrane</keyword>
<dbReference type="InterPro" id="IPR042094">
    <property type="entry name" value="T2SS_GspF_sf"/>
</dbReference>
<dbReference type="SUPFAM" id="SSF53300">
    <property type="entry name" value="vWA-like"/>
    <property type="match status" value="1"/>
</dbReference>
<proteinExistence type="predicted"/>
<dbReference type="PANTHER" id="PTHR35007">
    <property type="entry name" value="INTEGRAL MEMBRANE PROTEIN-RELATED"/>
    <property type="match status" value="1"/>
</dbReference>
<dbReference type="GO" id="GO:0005886">
    <property type="term" value="C:plasma membrane"/>
    <property type="evidence" value="ECO:0007669"/>
    <property type="project" value="UniProtKB-SubCell"/>
</dbReference>
<keyword evidence="4 6" id="KW-1133">Transmembrane helix</keyword>
<protein>
    <submittedName>
        <fullName evidence="8">Unannotated protein</fullName>
    </submittedName>
</protein>
<dbReference type="PANTHER" id="PTHR35007:SF1">
    <property type="entry name" value="PILUS ASSEMBLY PROTEIN"/>
    <property type="match status" value="1"/>
</dbReference>
<dbReference type="EMBL" id="CAFBSG010000002">
    <property type="protein sequence ID" value="CAB5239311.1"/>
    <property type="molecule type" value="Genomic_DNA"/>
</dbReference>
<feature type="transmembrane region" description="Helical" evidence="6">
    <location>
        <begin position="299"/>
        <end position="327"/>
    </location>
</feature>
<accession>A0A6J7XRF3</accession>
<dbReference type="InterPro" id="IPR002035">
    <property type="entry name" value="VWF_A"/>
</dbReference>
<evidence type="ECO:0000256" key="2">
    <source>
        <dbReference type="ARBA" id="ARBA00022475"/>
    </source>
</evidence>
<feature type="transmembrane region" description="Helical" evidence="6">
    <location>
        <begin position="333"/>
        <end position="353"/>
    </location>
</feature>
<evidence type="ECO:0000256" key="6">
    <source>
        <dbReference type="SAM" id="Phobius"/>
    </source>
</evidence>
<dbReference type="Gene3D" id="3.40.50.410">
    <property type="entry name" value="von Willebrand factor, type A domain"/>
    <property type="match status" value="1"/>
</dbReference>
<feature type="transmembrane region" description="Helical" evidence="6">
    <location>
        <begin position="511"/>
        <end position="531"/>
    </location>
</feature>